<dbReference type="eggNOG" id="ENOG50332VD">
    <property type="taxonomic scope" value="Bacteria"/>
</dbReference>
<dbReference type="Gene3D" id="2.30.110.10">
    <property type="entry name" value="Electron Transport, Fmn-binding Protein, Chain A"/>
    <property type="match status" value="1"/>
</dbReference>
<dbReference type="InterPro" id="IPR012349">
    <property type="entry name" value="Split_barrel_FMN-bd"/>
</dbReference>
<evidence type="ECO:0000313" key="2">
    <source>
        <dbReference type="EMBL" id="ABL03354.1"/>
    </source>
</evidence>
<accession>A0PLY5</accession>
<dbReference type="Proteomes" id="UP000000765">
    <property type="component" value="Chromosome"/>
</dbReference>
<protein>
    <submittedName>
        <fullName evidence="2">Conserved protein</fullName>
    </submittedName>
</protein>
<gene>
    <name evidence="2" type="ordered locus">MUL_0699</name>
</gene>
<sequence>MTEQSYPVEVGHPPSALLRAINPVLGFLLRTPLAGSLGNQLMVLDFTGRKSGRHFSLPLSAHVIDNVLYALTGAAWKYNFSDGATAQVVHNGKTTAMRGDLIRDPDVVADLCRPVSAMCPVLRPAPRAADDGFQVSRPADPHARGVHRGRRPAAVYRDQVDSGRVTLQKPCEIHCEITLPMFYAGPWPGCCVW</sequence>
<dbReference type="EMBL" id="CP000325">
    <property type="protein sequence ID" value="ABL03354.1"/>
    <property type="molecule type" value="Genomic_DNA"/>
</dbReference>
<dbReference type="AlphaFoldDB" id="A0PLY5"/>
<dbReference type="KEGG" id="mul:MUL_0699"/>
<name>A0PLY5_MYCUA</name>
<feature type="region of interest" description="Disordered" evidence="1">
    <location>
        <begin position="130"/>
        <end position="151"/>
    </location>
</feature>
<proteinExistence type="predicted"/>
<evidence type="ECO:0000256" key="1">
    <source>
        <dbReference type="SAM" id="MobiDB-lite"/>
    </source>
</evidence>
<reference evidence="2 3" key="1">
    <citation type="journal article" date="2007" name="Genome Res.">
        <title>Reductive evolution and niche adaptation inferred from the genome of Mycobacterium ulcerans, the causative agent of Buruli ulcer.</title>
        <authorList>
            <person name="Stinear T.P."/>
            <person name="Seemann T."/>
            <person name="Pidot S."/>
            <person name="Frigui W."/>
            <person name="Reysset G."/>
            <person name="Garnier T."/>
            <person name="Meurice G."/>
            <person name="Simon D."/>
            <person name="Bouchier C."/>
            <person name="Ma L."/>
            <person name="Tichit M."/>
            <person name="Porter J.L."/>
            <person name="Ryan J."/>
            <person name="Johnson P.D."/>
            <person name="Davies J.K."/>
            <person name="Jenkin G.A."/>
            <person name="Small P.L."/>
            <person name="Jones L.M."/>
            <person name="Tekaia F."/>
            <person name="Laval F."/>
            <person name="Daffe M."/>
            <person name="Parkhill J."/>
            <person name="Cole S.T."/>
        </authorList>
    </citation>
    <scope>NUCLEOTIDE SEQUENCE [LARGE SCALE GENOMIC DNA]</scope>
    <source>
        <strain evidence="2 3">Agy99</strain>
    </source>
</reference>
<dbReference type="HOGENOM" id="CLU_120846_0_0_11"/>
<evidence type="ECO:0000313" key="3">
    <source>
        <dbReference type="Proteomes" id="UP000000765"/>
    </source>
</evidence>
<organism evidence="2 3">
    <name type="scientific">Mycobacterium ulcerans (strain Agy99)</name>
    <dbReference type="NCBI Taxonomy" id="362242"/>
    <lineage>
        <taxon>Bacteria</taxon>
        <taxon>Bacillati</taxon>
        <taxon>Actinomycetota</taxon>
        <taxon>Actinomycetes</taxon>
        <taxon>Mycobacteriales</taxon>
        <taxon>Mycobacteriaceae</taxon>
        <taxon>Mycobacterium</taxon>
        <taxon>Mycobacterium ulcerans group</taxon>
    </lineage>
</organism>